<dbReference type="PANTHER" id="PTHR30006:SF15">
    <property type="entry name" value="IRON-UTILIZATION PERIPLASMIC PROTEIN"/>
    <property type="match status" value="1"/>
</dbReference>
<dbReference type="PANTHER" id="PTHR30006">
    <property type="entry name" value="THIAMINE-BINDING PERIPLASMIC PROTEIN-RELATED"/>
    <property type="match status" value="1"/>
</dbReference>
<dbReference type="SUPFAM" id="SSF53850">
    <property type="entry name" value="Periplasmic binding protein-like II"/>
    <property type="match status" value="1"/>
</dbReference>
<dbReference type="EMBL" id="JAUSUG010000025">
    <property type="protein sequence ID" value="MDQ0257300.1"/>
    <property type="molecule type" value="Genomic_DNA"/>
</dbReference>
<reference evidence="6 7" key="1">
    <citation type="submission" date="2023-07" db="EMBL/GenBank/DDBJ databases">
        <title>Genomic Encyclopedia of Type Strains, Phase IV (KMG-IV): sequencing the most valuable type-strain genomes for metagenomic binning, comparative biology and taxonomic classification.</title>
        <authorList>
            <person name="Goeker M."/>
        </authorList>
    </citation>
    <scope>NUCLEOTIDE SEQUENCE [LARGE SCALE GENOMIC DNA]</scope>
    <source>
        <strain evidence="6 7">DSM 9768</strain>
    </source>
</reference>
<feature type="region of interest" description="Disordered" evidence="4">
    <location>
        <begin position="29"/>
        <end position="56"/>
    </location>
</feature>
<comment type="caution">
    <text evidence="6">The sequence shown here is derived from an EMBL/GenBank/DDBJ whole genome shotgun (WGS) entry which is preliminary data.</text>
</comment>
<evidence type="ECO:0000256" key="3">
    <source>
        <dbReference type="ARBA" id="ARBA00022729"/>
    </source>
</evidence>
<dbReference type="PIRSF" id="PIRSF002825">
    <property type="entry name" value="CfbpA"/>
    <property type="match status" value="1"/>
</dbReference>
<dbReference type="Gene3D" id="3.40.190.10">
    <property type="entry name" value="Periplasmic binding protein-like II"/>
    <property type="match status" value="2"/>
</dbReference>
<evidence type="ECO:0000256" key="4">
    <source>
        <dbReference type="SAM" id="MobiDB-lite"/>
    </source>
</evidence>
<evidence type="ECO:0000256" key="5">
    <source>
        <dbReference type="SAM" id="SignalP"/>
    </source>
</evidence>
<dbReference type="InterPro" id="IPR026045">
    <property type="entry name" value="Ferric-bd"/>
</dbReference>
<accession>A0ABU0A243</accession>
<dbReference type="Proteomes" id="UP001230005">
    <property type="component" value="Unassembled WGS sequence"/>
</dbReference>
<dbReference type="Pfam" id="PF01547">
    <property type="entry name" value="SBP_bac_1"/>
    <property type="match status" value="1"/>
</dbReference>
<comment type="similarity">
    <text evidence="1">Belongs to the bacterial solute-binding protein 1 family.</text>
</comment>
<gene>
    <name evidence="6" type="ORF">J2S74_004758</name>
</gene>
<sequence>MSKSLKSVLFFAVMSLLLLVAVACGNGDSDAAESNEQDQEDAQVEDDATEEDEATAEDAGVVNLYTSRHYDTDRELYDLFTEETGIVVNVIEGSGPELIERMNIEGEATEADVFITADAGNLHVAKMDDLFQPIESEVLFNNIPENLRDADNQWFGLTQRARVFVYAKDRVDPSELSTYEAITGPEWEGRLLARTSENMYNISIMASFIELWGEEAAEEWANGFANNMARDPQGGDTDQARAVVAGEGDVALMNTYYIGRLLNSEDPGDVEVGEAVGVFFPNQETTGTHVNISGAGVTKHSKNVENAIKFLEFLSGEHAQQVFAEGNNEYPANPNVPWSDTVAAWGEFKAQDINLTVLGENQQEAIRIFDRSGWR</sequence>
<organism evidence="6 7">
    <name type="scientific">Evansella vedderi</name>
    <dbReference type="NCBI Taxonomy" id="38282"/>
    <lineage>
        <taxon>Bacteria</taxon>
        <taxon>Bacillati</taxon>
        <taxon>Bacillota</taxon>
        <taxon>Bacilli</taxon>
        <taxon>Bacillales</taxon>
        <taxon>Bacillaceae</taxon>
        <taxon>Evansella</taxon>
    </lineage>
</organism>
<protein>
    <submittedName>
        <fullName evidence="6">Iron(III) transport system substrate-binding protein</fullName>
    </submittedName>
</protein>
<dbReference type="RefSeq" id="WP_307330801.1">
    <property type="nucleotide sequence ID" value="NZ_JAUSUG010000025.1"/>
</dbReference>
<keyword evidence="2" id="KW-0410">Iron transport</keyword>
<feature type="signal peptide" evidence="5">
    <location>
        <begin position="1"/>
        <end position="23"/>
    </location>
</feature>
<name>A0ABU0A243_9BACI</name>
<feature type="chain" id="PRO_5046666594" evidence="5">
    <location>
        <begin position="24"/>
        <end position="375"/>
    </location>
</feature>
<keyword evidence="2" id="KW-0406">Ion transport</keyword>
<evidence type="ECO:0000313" key="7">
    <source>
        <dbReference type="Proteomes" id="UP001230005"/>
    </source>
</evidence>
<keyword evidence="2" id="KW-0813">Transport</keyword>
<keyword evidence="7" id="KW-1185">Reference proteome</keyword>
<keyword evidence="2" id="KW-0408">Iron</keyword>
<keyword evidence="3 5" id="KW-0732">Signal</keyword>
<proteinExistence type="inferred from homology"/>
<evidence type="ECO:0000313" key="6">
    <source>
        <dbReference type="EMBL" id="MDQ0257300.1"/>
    </source>
</evidence>
<evidence type="ECO:0000256" key="1">
    <source>
        <dbReference type="ARBA" id="ARBA00008520"/>
    </source>
</evidence>
<dbReference type="PROSITE" id="PS51257">
    <property type="entry name" value="PROKAR_LIPOPROTEIN"/>
    <property type="match status" value="1"/>
</dbReference>
<dbReference type="InterPro" id="IPR006059">
    <property type="entry name" value="SBP"/>
</dbReference>
<evidence type="ECO:0000256" key="2">
    <source>
        <dbReference type="ARBA" id="ARBA00022496"/>
    </source>
</evidence>
<feature type="compositionally biased region" description="Acidic residues" evidence="4">
    <location>
        <begin position="30"/>
        <end position="56"/>
    </location>
</feature>
<dbReference type="CDD" id="cd13542">
    <property type="entry name" value="PBP2_FutA1_ilke"/>
    <property type="match status" value="1"/>
</dbReference>